<evidence type="ECO:0000313" key="9">
    <source>
        <dbReference type="Proteomes" id="UP000193986"/>
    </source>
</evidence>
<accession>A0A1Y2AT78</accession>
<dbReference type="Proteomes" id="UP000193986">
    <property type="component" value="Unassembled WGS sequence"/>
</dbReference>
<evidence type="ECO:0000256" key="6">
    <source>
        <dbReference type="ARBA" id="ARBA00023136"/>
    </source>
</evidence>
<dbReference type="GO" id="GO:0015205">
    <property type="term" value="F:nucleobase transmembrane transporter activity"/>
    <property type="evidence" value="ECO:0007669"/>
    <property type="project" value="TreeGrafter"/>
</dbReference>
<dbReference type="PIRSF" id="PIRSF016379">
    <property type="entry name" value="ENT"/>
    <property type="match status" value="1"/>
</dbReference>
<feature type="transmembrane region" description="Helical" evidence="7">
    <location>
        <begin position="48"/>
        <end position="73"/>
    </location>
</feature>
<gene>
    <name evidence="8" type="ORF">BCR39DRAFT_543223</name>
</gene>
<keyword evidence="4 7" id="KW-0812">Transmembrane</keyword>
<feature type="transmembrane region" description="Helical" evidence="7">
    <location>
        <begin position="231"/>
        <end position="251"/>
    </location>
</feature>
<evidence type="ECO:0000256" key="3">
    <source>
        <dbReference type="ARBA" id="ARBA00022448"/>
    </source>
</evidence>
<sequence>MLKSLVSIFKPEADDSRPVSSDYEPVSIGDEAQETSLVRVEDRGGKGVYFCFWVLGAGVLLSWNALICTMPLLASYFPEDSPTKASLASWLSTAFCLGNLFFLGSAQRSVGKSSPSPRLHHSLILLFLSSLFITFPTLPILLPILPASLMLPFLLFLTVVLSLATAWLQCAVFALAALWGSQEMLAVMSGQGGIAILVSLVQVGLAVISALHGAASGDEDYSDSQSTLAGIGLWALGSAGAFGCMIAHRWLMRHPDYRIVLAPLTMRGAGLMTGEDGEEQALGKQHGEGATRRLLRKNAALNLAVAYVFVVTLAVFPPVTASITSVQDPPPRLLRPDVFIPLHFLIFNIGDYVGRTYLPAIPALIFTSQPIVLVLSLSRTLFIPLLLICNTPNTNSPIINSDTLFFLIILFFGITNGYIGSLAMILAPSPALNPRVAEEEKDVAGSLAAFCLVAGLAVGSLCSFGVGALVH</sequence>
<dbReference type="GO" id="GO:0034257">
    <property type="term" value="F:nicotinamide riboside transmembrane transporter activity"/>
    <property type="evidence" value="ECO:0007669"/>
    <property type="project" value="TreeGrafter"/>
</dbReference>
<name>A0A1Y2AT78_9TREE</name>
<proteinExistence type="inferred from homology"/>
<dbReference type="SUPFAM" id="SSF103473">
    <property type="entry name" value="MFS general substrate transporter"/>
    <property type="match status" value="1"/>
</dbReference>
<dbReference type="OrthoDB" id="10261753at2759"/>
<feature type="transmembrane region" description="Helical" evidence="7">
    <location>
        <begin position="151"/>
        <end position="180"/>
    </location>
</feature>
<protein>
    <submittedName>
        <fullName evidence="8">Nucleoside transporter-domain-containing protein</fullName>
    </submittedName>
</protein>
<dbReference type="PANTHER" id="PTHR10332:SF88">
    <property type="entry name" value="EQUILIBRATIVE NUCLEOSIDE TRANSPORTER 1, ISOFORM A"/>
    <property type="match status" value="1"/>
</dbReference>
<dbReference type="Pfam" id="PF01733">
    <property type="entry name" value="Nucleoside_tran"/>
    <property type="match status" value="1"/>
</dbReference>
<dbReference type="PRINTS" id="PR01130">
    <property type="entry name" value="DERENTRNSPRT"/>
</dbReference>
<evidence type="ECO:0000256" key="2">
    <source>
        <dbReference type="ARBA" id="ARBA00007965"/>
    </source>
</evidence>
<evidence type="ECO:0000256" key="4">
    <source>
        <dbReference type="ARBA" id="ARBA00022692"/>
    </source>
</evidence>
<feature type="transmembrane region" description="Helical" evidence="7">
    <location>
        <begin position="447"/>
        <end position="470"/>
    </location>
</feature>
<feature type="transmembrane region" description="Helical" evidence="7">
    <location>
        <begin position="192"/>
        <end position="211"/>
    </location>
</feature>
<evidence type="ECO:0000256" key="7">
    <source>
        <dbReference type="SAM" id="Phobius"/>
    </source>
</evidence>
<feature type="transmembrane region" description="Helical" evidence="7">
    <location>
        <begin position="370"/>
        <end position="388"/>
    </location>
</feature>
<dbReference type="InterPro" id="IPR002259">
    <property type="entry name" value="Eqnu_transpt"/>
</dbReference>
<dbReference type="GO" id="GO:0000329">
    <property type="term" value="C:fungal-type vacuole membrane"/>
    <property type="evidence" value="ECO:0007669"/>
    <property type="project" value="TreeGrafter"/>
</dbReference>
<dbReference type="InterPro" id="IPR036259">
    <property type="entry name" value="MFS_trans_sf"/>
</dbReference>
<comment type="similarity">
    <text evidence="2">Belongs to the SLC29A/ENT transporter (TC 2.A.57) family.</text>
</comment>
<keyword evidence="9" id="KW-1185">Reference proteome</keyword>
<evidence type="ECO:0000256" key="5">
    <source>
        <dbReference type="ARBA" id="ARBA00022989"/>
    </source>
</evidence>
<keyword evidence="3" id="KW-0813">Transport</keyword>
<feature type="transmembrane region" description="Helical" evidence="7">
    <location>
        <begin position="123"/>
        <end position="145"/>
    </location>
</feature>
<feature type="transmembrane region" description="Helical" evidence="7">
    <location>
        <begin position="404"/>
        <end position="426"/>
    </location>
</feature>
<dbReference type="InParanoid" id="A0A1Y2AT78"/>
<comment type="caution">
    <text evidence="8">The sequence shown here is derived from an EMBL/GenBank/DDBJ whole genome shotgun (WGS) entry which is preliminary data.</text>
</comment>
<dbReference type="STRING" id="71784.A0A1Y2AT78"/>
<dbReference type="AlphaFoldDB" id="A0A1Y2AT78"/>
<comment type="subcellular location">
    <subcellularLocation>
        <location evidence="1">Membrane</location>
        <topology evidence="1">Multi-pass membrane protein</topology>
    </subcellularLocation>
</comment>
<feature type="transmembrane region" description="Helical" evidence="7">
    <location>
        <begin position="85"/>
        <end position="103"/>
    </location>
</feature>
<dbReference type="GO" id="GO:0005886">
    <property type="term" value="C:plasma membrane"/>
    <property type="evidence" value="ECO:0007669"/>
    <property type="project" value="TreeGrafter"/>
</dbReference>
<evidence type="ECO:0000256" key="1">
    <source>
        <dbReference type="ARBA" id="ARBA00004141"/>
    </source>
</evidence>
<keyword evidence="6 7" id="KW-0472">Membrane</keyword>
<feature type="transmembrane region" description="Helical" evidence="7">
    <location>
        <begin position="299"/>
        <end position="319"/>
    </location>
</feature>
<keyword evidence="5 7" id="KW-1133">Transmembrane helix</keyword>
<evidence type="ECO:0000313" key="8">
    <source>
        <dbReference type="EMBL" id="ORY25751.1"/>
    </source>
</evidence>
<reference evidence="8 9" key="1">
    <citation type="submission" date="2016-07" db="EMBL/GenBank/DDBJ databases">
        <title>Pervasive Adenine N6-methylation of Active Genes in Fungi.</title>
        <authorList>
            <consortium name="DOE Joint Genome Institute"/>
            <person name="Mondo S.J."/>
            <person name="Dannebaum R.O."/>
            <person name="Kuo R.C."/>
            <person name="Labutti K."/>
            <person name="Haridas S."/>
            <person name="Kuo A."/>
            <person name="Salamov A."/>
            <person name="Ahrendt S.R."/>
            <person name="Lipzen A."/>
            <person name="Sullivan W."/>
            <person name="Andreopoulos W.B."/>
            <person name="Clum A."/>
            <person name="Lindquist E."/>
            <person name="Daum C."/>
            <person name="Ramamoorthy G.K."/>
            <person name="Gryganskyi A."/>
            <person name="Culley D."/>
            <person name="Magnuson J.K."/>
            <person name="James T.Y."/>
            <person name="O'Malley M.A."/>
            <person name="Stajich J.E."/>
            <person name="Spatafora J.W."/>
            <person name="Visel A."/>
            <person name="Grigoriev I.V."/>
        </authorList>
    </citation>
    <scope>NUCLEOTIDE SEQUENCE [LARGE SCALE GENOMIC DNA]</scope>
    <source>
        <strain evidence="8 9">68-887.2</strain>
    </source>
</reference>
<organism evidence="8 9">
    <name type="scientific">Naematelia encephala</name>
    <dbReference type="NCBI Taxonomy" id="71784"/>
    <lineage>
        <taxon>Eukaryota</taxon>
        <taxon>Fungi</taxon>
        <taxon>Dikarya</taxon>
        <taxon>Basidiomycota</taxon>
        <taxon>Agaricomycotina</taxon>
        <taxon>Tremellomycetes</taxon>
        <taxon>Tremellales</taxon>
        <taxon>Naemateliaceae</taxon>
        <taxon>Naematelia</taxon>
    </lineage>
</organism>
<dbReference type="PANTHER" id="PTHR10332">
    <property type="entry name" value="EQUILIBRATIVE NUCLEOSIDE TRANSPORTER"/>
    <property type="match status" value="1"/>
</dbReference>
<dbReference type="EMBL" id="MCFC01000054">
    <property type="protein sequence ID" value="ORY25751.1"/>
    <property type="molecule type" value="Genomic_DNA"/>
</dbReference>